<dbReference type="OrthoDB" id="5512987at2"/>
<keyword evidence="3" id="KW-1185">Reference proteome</keyword>
<accession>A0A2D2DRP1</accession>
<evidence type="ECO:0000259" key="1">
    <source>
        <dbReference type="Pfam" id="PF01814"/>
    </source>
</evidence>
<dbReference type="Gene3D" id="1.20.120.520">
    <property type="entry name" value="nmb1532 protein domain like"/>
    <property type="match status" value="1"/>
</dbReference>
<dbReference type="Pfam" id="PF01814">
    <property type="entry name" value="Hemerythrin"/>
    <property type="match status" value="1"/>
</dbReference>
<evidence type="ECO:0000313" key="3">
    <source>
        <dbReference type="Proteomes" id="UP000229897"/>
    </source>
</evidence>
<dbReference type="KEGG" id="mass:CR152_26360"/>
<sequence>MNTTKKDAIAMLTEDHREVEELFKQYEALGEDDNDRKKKIADQICTALTLHATIEEEIFYPAVREASGDNEELVDEAIVEHASAKDLIAQLQEMDPEDELYDAKVKVLSEQIAHHVQEEEKEMFPKAKKNKLDLAALAEEMALREDEVAATM</sequence>
<reference evidence="2" key="1">
    <citation type="submission" date="2017-10" db="EMBL/GenBank/DDBJ databases">
        <title>Massilia psychrophilum sp. nov., a novel purple-pigmented bacterium isolated from Tianshan glacier, Xinjiang Municipality, China.</title>
        <authorList>
            <person name="Wang H."/>
        </authorList>
    </citation>
    <scope>NUCLEOTIDE SEQUENCE [LARGE SCALE GENOMIC DNA]</scope>
    <source>
        <strain evidence="2">B2</strain>
    </source>
</reference>
<evidence type="ECO:0000313" key="2">
    <source>
        <dbReference type="EMBL" id="ATQ77633.1"/>
    </source>
</evidence>
<feature type="domain" description="Hemerythrin-like" evidence="1">
    <location>
        <begin position="8"/>
        <end position="127"/>
    </location>
</feature>
<organism evidence="2 3">
    <name type="scientific">Massilia violaceinigra</name>
    <dbReference type="NCBI Taxonomy" id="2045208"/>
    <lineage>
        <taxon>Bacteria</taxon>
        <taxon>Pseudomonadati</taxon>
        <taxon>Pseudomonadota</taxon>
        <taxon>Betaproteobacteria</taxon>
        <taxon>Burkholderiales</taxon>
        <taxon>Oxalobacteraceae</taxon>
        <taxon>Telluria group</taxon>
        <taxon>Massilia</taxon>
    </lineage>
</organism>
<dbReference type="RefSeq" id="WP_099879990.1">
    <property type="nucleotide sequence ID" value="NZ_CP024608.1"/>
</dbReference>
<dbReference type="EMBL" id="CP024608">
    <property type="protein sequence ID" value="ATQ77633.1"/>
    <property type="molecule type" value="Genomic_DNA"/>
</dbReference>
<dbReference type="PANTHER" id="PTHR35585">
    <property type="entry name" value="HHE DOMAIN PROTEIN (AFU_ORTHOLOGUE AFUA_4G00730)"/>
    <property type="match status" value="1"/>
</dbReference>
<dbReference type="AlphaFoldDB" id="A0A2D2DRP1"/>
<protein>
    <submittedName>
        <fullName evidence="2">Hemerythrin</fullName>
    </submittedName>
</protein>
<dbReference type="CDD" id="cd12108">
    <property type="entry name" value="Hr-like"/>
    <property type="match status" value="1"/>
</dbReference>
<dbReference type="PANTHER" id="PTHR35585:SF1">
    <property type="entry name" value="HHE DOMAIN PROTEIN (AFU_ORTHOLOGUE AFUA_4G00730)"/>
    <property type="match status" value="1"/>
</dbReference>
<dbReference type="Proteomes" id="UP000229897">
    <property type="component" value="Chromosome"/>
</dbReference>
<name>A0A2D2DRP1_9BURK</name>
<gene>
    <name evidence="2" type="ORF">CR152_26360</name>
</gene>
<proteinExistence type="predicted"/>
<dbReference type="InterPro" id="IPR012312">
    <property type="entry name" value="Hemerythrin-like"/>
</dbReference>